<name>S4XES9_9CORY</name>
<dbReference type="EMBL" id="CP003696">
    <property type="protein sequence ID" value="AGP31069.1"/>
    <property type="molecule type" value="Genomic_DNA"/>
</dbReference>
<dbReference type="eggNOG" id="ENOG5032SD2">
    <property type="taxonomic scope" value="Bacteria"/>
</dbReference>
<dbReference type="AlphaFoldDB" id="S4XES9"/>
<dbReference type="HOGENOM" id="CLU_151963_0_0_11"/>
<dbReference type="OrthoDB" id="4871734at2"/>
<accession>S4XES9</accession>
<proteinExistence type="predicted"/>
<gene>
    <name evidence="2" type="ORF">A606_07110</name>
</gene>
<dbReference type="RefSeq" id="WP_020441430.1">
    <property type="nucleotide sequence ID" value="NC_021663.1"/>
</dbReference>
<sequence>MSILTRTAVALLSSVVAVLVCAWVLDDFSLTLGGLITAVVVFTVAQALLSPVVAKLTRRYAEGFIGGVGVVSTLLALWLATLVPGGISLRGVGTWLLAAVIIWLVTTVASLVIAAVIAKSRSRNATDKAAGGK</sequence>
<feature type="transmembrane region" description="Helical" evidence="1">
    <location>
        <begin position="95"/>
        <end position="118"/>
    </location>
</feature>
<keyword evidence="1" id="KW-0812">Transmembrane</keyword>
<reference evidence="2 3" key="1">
    <citation type="submission" date="2012-06" db="EMBL/GenBank/DDBJ databases">
        <title>Complete genome sequence of Corynebacterium terpenotabidum Y-11 (=DSM 44721).</title>
        <authorList>
            <person name="Ruckert C."/>
            <person name="Albersmeier A."/>
            <person name="Al-Dilaimi A."/>
            <person name="Szczepanowski R."/>
            <person name="Kalinowski J."/>
        </authorList>
    </citation>
    <scope>NUCLEOTIDE SEQUENCE [LARGE SCALE GENOMIC DNA]</scope>
    <source>
        <strain evidence="2 3">Y-11</strain>
    </source>
</reference>
<evidence type="ECO:0000313" key="2">
    <source>
        <dbReference type="EMBL" id="AGP31069.1"/>
    </source>
</evidence>
<feature type="transmembrane region" description="Helical" evidence="1">
    <location>
        <begin position="32"/>
        <end position="52"/>
    </location>
</feature>
<evidence type="ECO:0000256" key="1">
    <source>
        <dbReference type="SAM" id="Phobius"/>
    </source>
</evidence>
<dbReference type="STRING" id="1200352.A606_07110"/>
<dbReference type="KEGG" id="cter:A606_07110"/>
<dbReference type="PATRIC" id="fig|1200352.3.peg.1450"/>
<organism evidence="2 3">
    <name type="scientific">Corynebacterium terpenotabidum Y-11</name>
    <dbReference type="NCBI Taxonomy" id="1200352"/>
    <lineage>
        <taxon>Bacteria</taxon>
        <taxon>Bacillati</taxon>
        <taxon>Actinomycetota</taxon>
        <taxon>Actinomycetes</taxon>
        <taxon>Mycobacteriales</taxon>
        <taxon>Corynebacteriaceae</taxon>
        <taxon>Corynebacterium</taxon>
    </lineage>
</organism>
<keyword evidence="1" id="KW-0472">Membrane</keyword>
<evidence type="ECO:0000313" key="3">
    <source>
        <dbReference type="Proteomes" id="UP000014809"/>
    </source>
</evidence>
<protein>
    <submittedName>
        <fullName evidence="2">Uncharacterized protein</fullName>
    </submittedName>
</protein>
<keyword evidence="1" id="KW-1133">Transmembrane helix</keyword>
<keyword evidence="3" id="KW-1185">Reference proteome</keyword>
<feature type="transmembrane region" description="Helical" evidence="1">
    <location>
        <begin position="64"/>
        <end position="83"/>
    </location>
</feature>
<dbReference type="Proteomes" id="UP000014809">
    <property type="component" value="Chromosome"/>
</dbReference>